<evidence type="ECO:0000313" key="2">
    <source>
        <dbReference type="Proteomes" id="UP001162060"/>
    </source>
</evidence>
<gene>
    <name evidence="1" type="ORF">PM001_LOCUS28548</name>
</gene>
<sequence>MSLGCAAGTRDGTAGSVAAPPVIAAAAVSTKSDGHHKWQLWGHLFLLVVESPCYDLVLREHTDG</sequence>
<reference evidence="1" key="1">
    <citation type="submission" date="2024-01" db="EMBL/GenBank/DDBJ databases">
        <authorList>
            <person name="Webb A."/>
        </authorList>
    </citation>
    <scope>NUCLEOTIDE SEQUENCE</scope>
    <source>
        <strain evidence="1">Pm1</strain>
    </source>
</reference>
<proteinExistence type="predicted"/>
<organism evidence="1 2">
    <name type="scientific">Peronospora matthiolae</name>
    <dbReference type="NCBI Taxonomy" id="2874970"/>
    <lineage>
        <taxon>Eukaryota</taxon>
        <taxon>Sar</taxon>
        <taxon>Stramenopiles</taxon>
        <taxon>Oomycota</taxon>
        <taxon>Peronosporomycetes</taxon>
        <taxon>Peronosporales</taxon>
        <taxon>Peronosporaceae</taxon>
        <taxon>Peronospora</taxon>
    </lineage>
</organism>
<comment type="caution">
    <text evidence="1">The sequence shown here is derived from an EMBL/GenBank/DDBJ whole genome shotgun (WGS) entry which is preliminary data.</text>
</comment>
<name>A0AAV1VBJ2_9STRA</name>
<protein>
    <submittedName>
        <fullName evidence="1">Uncharacterized protein</fullName>
    </submittedName>
</protein>
<evidence type="ECO:0000313" key="1">
    <source>
        <dbReference type="EMBL" id="CAK7943398.1"/>
    </source>
</evidence>
<accession>A0AAV1VBJ2</accession>
<dbReference type="EMBL" id="CAKLBY020000302">
    <property type="protein sequence ID" value="CAK7943398.1"/>
    <property type="molecule type" value="Genomic_DNA"/>
</dbReference>
<dbReference type="Proteomes" id="UP001162060">
    <property type="component" value="Unassembled WGS sequence"/>
</dbReference>
<dbReference type="AlphaFoldDB" id="A0AAV1VBJ2"/>